<dbReference type="EMBL" id="RBNI01014017">
    <property type="protein sequence ID" value="RUP24091.1"/>
    <property type="molecule type" value="Genomic_DNA"/>
</dbReference>
<dbReference type="InterPro" id="IPR001921">
    <property type="entry name" value="Ribosomal_eL8_euk"/>
</dbReference>
<accession>A0A433BCV3</accession>
<reference evidence="7 8" key="1">
    <citation type="journal article" date="2018" name="New Phytol.">
        <title>Phylogenomics of Endogonaceae and evolution of mycorrhizas within Mucoromycota.</title>
        <authorList>
            <person name="Chang Y."/>
            <person name="Desiro A."/>
            <person name="Na H."/>
            <person name="Sandor L."/>
            <person name="Lipzen A."/>
            <person name="Clum A."/>
            <person name="Barry K."/>
            <person name="Grigoriev I.V."/>
            <person name="Martin F.M."/>
            <person name="Stajich J.E."/>
            <person name="Smith M.E."/>
            <person name="Bonito G."/>
            <person name="Spatafora J.W."/>
        </authorList>
    </citation>
    <scope>NUCLEOTIDE SEQUENCE [LARGE SCALE GENOMIC DNA]</scope>
    <source>
        <strain evidence="7 8">GMNB39</strain>
    </source>
</reference>
<evidence type="ECO:0000259" key="6">
    <source>
        <dbReference type="Pfam" id="PF01248"/>
    </source>
</evidence>
<keyword evidence="3 4" id="KW-0687">Ribonucleoprotein</keyword>
<dbReference type="FunFam" id="3.30.1330.30:FF:000003">
    <property type="entry name" value="60S ribosomal protein L7a"/>
    <property type="match status" value="1"/>
</dbReference>
<dbReference type="InterPro" id="IPR004038">
    <property type="entry name" value="Ribosomal_eL8/eL30/eS12/Gad45"/>
</dbReference>
<comment type="caution">
    <text evidence="7">The sequence shown here is derived from an EMBL/GenBank/DDBJ whole genome shotgun (WGS) entry which is preliminary data.</text>
</comment>
<evidence type="ECO:0000313" key="8">
    <source>
        <dbReference type="Proteomes" id="UP000268093"/>
    </source>
</evidence>
<evidence type="ECO:0000256" key="5">
    <source>
        <dbReference type="SAM" id="MobiDB-lite"/>
    </source>
</evidence>
<organism evidence="7 8">
    <name type="scientific">Jimgerdemannia flammicorona</name>
    <dbReference type="NCBI Taxonomy" id="994334"/>
    <lineage>
        <taxon>Eukaryota</taxon>
        <taxon>Fungi</taxon>
        <taxon>Fungi incertae sedis</taxon>
        <taxon>Mucoromycota</taxon>
        <taxon>Mucoromycotina</taxon>
        <taxon>Endogonomycetes</taxon>
        <taxon>Endogonales</taxon>
        <taxon>Endogonaceae</taxon>
        <taxon>Jimgerdemannia</taxon>
    </lineage>
</organism>
<dbReference type="GO" id="GO:0042254">
    <property type="term" value="P:ribosome biogenesis"/>
    <property type="evidence" value="ECO:0007669"/>
    <property type="project" value="InterPro"/>
</dbReference>
<comment type="function">
    <text evidence="4">Component of the ribosome.</text>
</comment>
<dbReference type="PRINTS" id="PR00882">
    <property type="entry name" value="RIBOSOMALL7A"/>
</dbReference>
<dbReference type="GO" id="GO:0003723">
    <property type="term" value="F:RNA binding"/>
    <property type="evidence" value="ECO:0007669"/>
    <property type="project" value="UniProtKB-UniRule"/>
</dbReference>
<dbReference type="InterPro" id="IPR050257">
    <property type="entry name" value="eL8/uL1-like"/>
</dbReference>
<evidence type="ECO:0000256" key="1">
    <source>
        <dbReference type="ARBA" id="ARBA00007337"/>
    </source>
</evidence>
<protein>
    <recommendedName>
        <fullName evidence="4">60S ribosomal protein L8</fullName>
    </recommendedName>
</protein>
<evidence type="ECO:0000313" key="7">
    <source>
        <dbReference type="EMBL" id="RUP24091.1"/>
    </source>
</evidence>
<dbReference type="SUPFAM" id="SSF55315">
    <property type="entry name" value="L30e-like"/>
    <property type="match status" value="1"/>
</dbReference>
<keyword evidence="8" id="KW-1185">Reference proteome</keyword>
<evidence type="ECO:0000256" key="4">
    <source>
        <dbReference type="RuleBase" id="RU367042"/>
    </source>
</evidence>
<dbReference type="Proteomes" id="UP000268093">
    <property type="component" value="Unassembled WGS sequence"/>
</dbReference>
<evidence type="ECO:0000256" key="3">
    <source>
        <dbReference type="ARBA" id="ARBA00023274"/>
    </source>
</evidence>
<gene>
    <name evidence="7" type="ORF">BC936DRAFT_138948</name>
</gene>
<dbReference type="GO" id="GO:0022625">
    <property type="term" value="C:cytosolic large ribosomal subunit"/>
    <property type="evidence" value="ECO:0007669"/>
    <property type="project" value="UniProtKB-UniRule"/>
</dbReference>
<evidence type="ECO:0000256" key="2">
    <source>
        <dbReference type="ARBA" id="ARBA00022980"/>
    </source>
</evidence>
<dbReference type="Pfam" id="PF01248">
    <property type="entry name" value="Ribosomal_L7Ae"/>
    <property type="match status" value="1"/>
</dbReference>
<feature type="domain" description="Ribosomal protein eL8/eL30/eS12/Gadd45" evidence="6">
    <location>
        <begin position="156"/>
        <end position="246"/>
    </location>
</feature>
<name>A0A433BCV3_9FUNG</name>
<dbReference type="InterPro" id="IPR004037">
    <property type="entry name" value="Ribosomal_eL8-like_CS"/>
</dbReference>
<sequence>MTASGQEIHPREEGCPGSLPRQEQAGPQEGREPLDREEAQELWYWGNHDSIFCTSRVWLNIDLQSIPLHPPPGQDIQPVRDLSRFVKWPEYIRLQRQRKILNQRLKVPPAINQFTRVLDKNTATQLFKLVNKYRPETTAEKKTRLRAAAAAKAEGKEQKKTTKPVTVKYGINHITALVESKKAALVVIADDVDPIEIVLWLPALCRKMGVPYAIVKGKARLGTVVHKKTATALVFTEVKPEDKSELATLVSAVKANFNDKVEETRRSWGGGVNGPKSQAMMAKRAANAAKEIAART</sequence>
<proteinExistence type="inferred from homology"/>
<comment type="similarity">
    <text evidence="1 4">Belongs to the eukaryotic ribosomal protein eL8 family.</text>
</comment>
<dbReference type="AlphaFoldDB" id="A0A433BCV3"/>
<dbReference type="PANTHER" id="PTHR23105">
    <property type="entry name" value="RIBOSOMAL PROTEIN L7AE FAMILY MEMBER"/>
    <property type="match status" value="1"/>
</dbReference>
<dbReference type="PROSITE" id="PS01082">
    <property type="entry name" value="RIBOSOMAL_L7AE"/>
    <property type="match status" value="1"/>
</dbReference>
<dbReference type="PRINTS" id="PR00881">
    <property type="entry name" value="L7ARS6FAMILY"/>
</dbReference>
<dbReference type="Gene3D" id="3.30.1330.30">
    <property type="match status" value="1"/>
</dbReference>
<feature type="region of interest" description="Disordered" evidence="5">
    <location>
        <begin position="1"/>
        <end position="35"/>
    </location>
</feature>
<dbReference type="OrthoDB" id="29563at2759"/>
<dbReference type="InterPro" id="IPR018492">
    <property type="entry name" value="Ribosomal_eL8/Nhp2"/>
</dbReference>
<dbReference type="InterPro" id="IPR029064">
    <property type="entry name" value="Ribosomal_eL30-like_sf"/>
</dbReference>
<keyword evidence="2 4" id="KW-0689">Ribosomal protein</keyword>